<name>A0A1V0SLN7_9VIRU</name>
<evidence type="ECO:0000313" key="1">
    <source>
        <dbReference type="EMBL" id="ARF12581.1"/>
    </source>
</evidence>
<proteinExistence type="predicted"/>
<dbReference type="EMBL" id="KY684115">
    <property type="protein sequence ID" value="ARF12581.1"/>
    <property type="molecule type" value="Genomic_DNA"/>
</dbReference>
<gene>
    <name evidence="1" type="ORF">Klosneuvirus_8_5</name>
</gene>
<reference evidence="1" key="1">
    <citation type="journal article" date="2017" name="Science">
        <title>Giant viruses with an expanded complement of translation system components.</title>
        <authorList>
            <person name="Schulz F."/>
            <person name="Yutin N."/>
            <person name="Ivanova N.N."/>
            <person name="Ortega D.R."/>
            <person name="Lee T.K."/>
            <person name="Vierheilig J."/>
            <person name="Daims H."/>
            <person name="Horn M."/>
            <person name="Wagner M."/>
            <person name="Jensen G.J."/>
            <person name="Kyrpides N.C."/>
            <person name="Koonin E.V."/>
            <person name="Woyke T."/>
        </authorList>
    </citation>
    <scope>NUCLEOTIDE SEQUENCE</scope>
    <source>
        <strain evidence="1">KNV1</strain>
    </source>
</reference>
<organism evidence="1">
    <name type="scientific">Klosneuvirus KNV1</name>
    <dbReference type="NCBI Taxonomy" id="1977640"/>
    <lineage>
        <taxon>Viruses</taxon>
        <taxon>Varidnaviria</taxon>
        <taxon>Bamfordvirae</taxon>
        <taxon>Nucleocytoviricota</taxon>
        <taxon>Megaviricetes</taxon>
        <taxon>Imitervirales</taxon>
        <taxon>Mimiviridae</taxon>
        <taxon>Klosneuvirinae</taxon>
        <taxon>Klosneuvirus</taxon>
    </lineage>
</organism>
<sequence>MQLQNDRIWFEHELYIYTPNTANPDLKQYTEIEKYYQKRLKNGTFDFNKGMILMTRYLKKVANRYVEDHGQRMNINKEIITKELIDNVGKRLLDDIIEYN</sequence>
<accession>A0A1V0SLN7</accession>
<protein>
    <submittedName>
        <fullName evidence="1">Uncharacterized protein</fullName>
    </submittedName>
</protein>